<dbReference type="SUPFAM" id="SSF51182">
    <property type="entry name" value="RmlC-like cupins"/>
    <property type="match status" value="1"/>
</dbReference>
<dbReference type="PANTHER" id="PTHR43346:SF1">
    <property type="entry name" value="QUERCETIN 2,3-DIOXYGENASE-RELATED"/>
    <property type="match status" value="1"/>
</dbReference>
<dbReference type="InterPro" id="IPR011051">
    <property type="entry name" value="RmlC_Cupin_sf"/>
</dbReference>
<dbReference type="PANTHER" id="PTHR43346">
    <property type="entry name" value="LIGAND BINDING DOMAIN PROTEIN, PUTATIVE (AFU_ORTHOLOGUE AFUA_6G14370)-RELATED"/>
    <property type="match status" value="1"/>
</dbReference>
<feature type="domain" description="Cupin type-2" evidence="1">
    <location>
        <begin position="46"/>
        <end position="112"/>
    </location>
</feature>
<dbReference type="GO" id="GO:0016853">
    <property type="term" value="F:isomerase activity"/>
    <property type="evidence" value="ECO:0007669"/>
    <property type="project" value="UniProtKB-KW"/>
</dbReference>
<reference evidence="2" key="1">
    <citation type="submission" date="2016-09" db="EMBL/GenBank/DDBJ databases">
        <authorList>
            <person name="Capua I."/>
            <person name="De Benedictis P."/>
            <person name="Joannis T."/>
            <person name="Lombin L.H."/>
            <person name="Cattoli G."/>
        </authorList>
    </citation>
    <scope>NUCLEOTIDE SEQUENCE</scope>
    <source>
        <strain evidence="2">B9</strain>
    </source>
</reference>
<dbReference type="Pfam" id="PF07883">
    <property type="entry name" value="Cupin_2"/>
    <property type="match status" value="1"/>
</dbReference>
<evidence type="ECO:0000313" key="2">
    <source>
        <dbReference type="EMBL" id="SCU76960.1"/>
    </source>
</evidence>
<organism evidence="2">
    <name type="scientific">Cupriavidus necator</name>
    <name type="common">Alcaligenes eutrophus</name>
    <name type="synonym">Ralstonia eutropha</name>
    <dbReference type="NCBI Taxonomy" id="106590"/>
    <lineage>
        <taxon>Bacteria</taxon>
        <taxon>Pseudomonadati</taxon>
        <taxon>Pseudomonadota</taxon>
        <taxon>Betaproteobacteria</taxon>
        <taxon>Burkholderiales</taxon>
        <taxon>Burkholderiaceae</taxon>
        <taxon>Cupriavidus</taxon>
    </lineage>
</organism>
<proteinExistence type="predicted"/>
<dbReference type="AlphaFoldDB" id="A0A1K0IHS7"/>
<name>A0A1K0IHS7_CUPNE</name>
<accession>A0A1K0IHS7</accession>
<sequence>MTSQFVRRAADVPAYSPANHTGTANQRVIGKETVGARRVEVLLGTISRGHGALPHAHPNLEQASYLLAGEGIGEVAGRARTLRAGGWGFNPMGVFHRFEVVSDEPVQVMVVYAPPYSENPNAAVVASAADDPRCSAQADSLREVPTQEAAQSLPHYHRVRARPVITRDTVGARHLDIRALELEATGGAEAHAVAATEQVLFLQSGSVSGEINGQEFTAKSGDWVFVPEGGTFSFAAQGGPCEAILVRAHDAVP</sequence>
<dbReference type="InterPro" id="IPR052538">
    <property type="entry name" value="Flavonoid_dioxygenase-like"/>
</dbReference>
<dbReference type="EMBL" id="FMSH01000279">
    <property type="protein sequence ID" value="SCU76960.1"/>
    <property type="molecule type" value="Genomic_DNA"/>
</dbReference>
<dbReference type="InterPro" id="IPR013096">
    <property type="entry name" value="Cupin_2"/>
</dbReference>
<dbReference type="InterPro" id="IPR014710">
    <property type="entry name" value="RmlC-like_jellyroll"/>
</dbReference>
<keyword evidence="2" id="KW-0413">Isomerase</keyword>
<dbReference type="RefSeq" id="WP_340526669.1">
    <property type="nucleotide sequence ID" value="NZ_FMSH01000279.1"/>
</dbReference>
<dbReference type="Gene3D" id="2.60.120.10">
    <property type="entry name" value="Jelly Rolls"/>
    <property type="match status" value="2"/>
</dbReference>
<gene>
    <name evidence="2" type="ORF">CNECB9_350019</name>
</gene>
<protein>
    <submittedName>
        <fullName evidence="2">Putative mannose-6-phosphate isomerase</fullName>
    </submittedName>
</protein>
<evidence type="ECO:0000259" key="1">
    <source>
        <dbReference type="Pfam" id="PF07883"/>
    </source>
</evidence>